<keyword evidence="4" id="KW-0408">Iron</keyword>
<evidence type="ECO:0000256" key="2">
    <source>
        <dbReference type="ARBA" id="ARBA00022723"/>
    </source>
</evidence>
<dbReference type="STRING" id="617002.SAMN05660653_00449"/>
<evidence type="ECO:0000313" key="7">
    <source>
        <dbReference type="EMBL" id="SDB09079.1"/>
    </source>
</evidence>
<evidence type="ECO:0000256" key="4">
    <source>
        <dbReference type="ARBA" id="ARBA00023004"/>
    </source>
</evidence>
<dbReference type="PANTHER" id="PTHR32479:SF19">
    <property type="entry name" value="ANAEROBIC GLYCEROL-3-PHOSPHATE DEHYDROGENASE SUBUNIT C"/>
    <property type="match status" value="1"/>
</dbReference>
<dbReference type="GO" id="GO:0051539">
    <property type="term" value="F:4 iron, 4 sulfur cluster binding"/>
    <property type="evidence" value="ECO:0007669"/>
    <property type="project" value="UniProtKB-KW"/>
</dbReference>
<accession>A0A1G6AL29</accession>
<protein>
    <submittedName>
        <fullName evidence="7">Glycolate oxidase iron-sulfur subunit</fullName>
    </submittedName>
</protein>
<evidence type="ECO:0000256" key="1">
    <source>
        <dbReference type="ARBA" id="ARBA00022485"/>
    </source>
</evidence>
<keyword evidence="2" id="KW-0479">Metal-binding</keyword>
<keyword evidence="1" id="KW-0004">4Fe-4S</keyword>
<dbReference type="Proteomes" id="UP000198771">
    <property type="component" value="Unassembled WGS sequence"/>
</dbReference>
<dbReference type="Pfam" id="PF02754">
    <property type="entry name" value="CCG"/>
    <property type="match status" value="2"/>
</dbReference>
<dbReference type="GO" id="GO:0016491">
    <property type="term" value="F:oxidoreductase activity"/>
    <property type="evidence" value="ECO:0007669"/>
    <property type="project" value="UniProtKB-ARBA"/>
</dbReference>
<keyword evidence="5" id="KW-0411">Iron-sulfur</keyword>
<reference evidence="7 8" key="1">
    <citation type="submission" date="2016-10" db="EMBL/GenBank/DDBJ databases">
        <authorList>
            <person name="de Groot N.N."/>
        </authorList>
    </citation>
    <scope>NUCLEOTIDE SEQUENCE [LARGE SCALE GENOMIC DNA]</scope>
    <source>
        <strain evidence="7 8">ASO4-2</strain>
    </source>
</reference>
<feature type="domain" description="4Fe-4S ferredoxin-type" evidence="6">
    <location>
        <begin position="1"/>
        <end position="32"/>
    </location>
</feature>
<dbReference type="GO" id="GO:0046872">
    <property type="term" value="F:metal ion binding"/>
    <property type="evidence" value="ECO:0007669"/>
    <property type="project" value="UniProtKB-KW"/>
</dbReference>
<dbReference type="PANTHER" id="PTHR32479">
    <property type="entry name" value="GLYCOLATE OXIDASE IRON-SULFUR SUBUNIT"/>
    <property type="match status" value="1"/>
</dbReference>
<evidence type="ECO:0000259" key="6">
    <source>
        <dbReference type="PROSITE" id="PS51379"/>
    </source>
</evidence>
<organism evidence="7 8">
    <name type="scientific">Desulfonatronum thiosulfatophilum</name>
    <dbReference type="NCBI Taxonomy" id="617002"/>
    <lineage>
        <taxon>Bacteria</taxon>
        <taxon>Pseudomonadati</taxon>
        <taxon>Thermodesulfobacteriota</taxon>
        <taxon>Desulfovibrionia</taxon>
        <taxon>Desulfovibrionales</taxon>
        <taxon>Desulfonatronaceae</taxon>
        <taxon>Desulfonatronum</taxon>
    </lineage>
</organism>
<dbReference type="InterPro" id="IPR004017">
    <property type="entry name" value="Cys_rich_dom"/>
</dbReference>
<sequence length="380" mass="41673">MALEMDRDRDCILCGKCLEACPLFKATGREELSPRGKSFLIQEALEERNLGNPAAARKLLGLCLGCGRCADVCPQGRNLPETLRRIKAGHPGWQAWVWRAWINNAKHVWPWLGGCAKLLPGRSTAGSLPSVVHALASRPQMEMFRRSAGDGFLPSPAVLFPGCMARYAKPWWIQAAGRIMGSAGQGLEDFPDWNCCGFTLGQAGLSGLRSDACVKNVELWRNLGRPLLLTICATCTTALRNYEKKADLFSDEDERRTWAKAVQPLSRYLNPHDFRPLTDACLTYHRPCHAPNPDPDEAFLRDLFGPRFIAGAQGACCGMGGVMRLSAPELSTQVATQCWDALQPQALGHVVSGCSGCVLQLSATAPPKTDVSHWLELMRM</sequence>
<evidence type="ECO:0000256" key="3">
    <source>
        <dbReference type="ARBA" id="ARBA00022737"/>
    </source>
</evidence>
<dbReference type="EMBL" id="FMXO01000002">
    <property type="protein sequence ID" value="SDB09079.1"/>
    <property type="molecule type" value="Genomic_DNA"/>
</dbReference>
<evidence type="ECO:0000256" key="5">
    <source>
        <dbReference type="ARBA" id="ARBA00023014"/>
    </source>
</evidence>
<evidence type="ECO:0000313" key="8">
    <source>
        <dbReference type="Proteomes" id="UP000198771"/>
    </source>
</evidence>
<dbReference type="InterPro" id="IPR009051">
    <property type="entry name" value="Helical_ferredxn"/>
</dbReference>
<name>A0A1G6AL29_9BACT</name>
<feature type="domain" description="4Fe-4S ferredoxin-type" evidence="6">
    <location>
        <begin position="54"/>
        <end position="83"/>
    </location>
</feature>
<dbReference type="SUPFAM" id="SSF46548">
    <property type="entry name" value="alpha-helical ferredoxin"/>
    <property type="match status" value="1"/>
</dbReference>
<dbReference type="InterPro" id="IPR017900">
    <property type="entry name" value="4Fe4S_Fe_S_CS"/>
</dbReference>
<proteinExistence type="predicted"/>
<dbReference type="Pfam" id="PF13183">
    <property type="entry name" value="Fer4_8"/>
    <property type="match status" value="1"/>
</dbReference>
<dbReference type="Gene3D" id="1.10.1060.10">
    <property type="entry name" value="Alpha-helical ferredoxin"/>
    <property type="match status" value="1"/>
</dbReference>
<keyword evidence="3" id="KW-0677">Repeat</keyword>
<dbReference type="InterPro" id="IPR017896">
    <property type="entry name" value="4Fe4S_Fe-S-bd"/>
</dbReference>
<dbReference type="PROSITE" id="PS00198">
    <property type="entry name" value="4FE4S_FER_1"/>
    <property type="match status" value="2"/>
</dbReference>
<gene>
    <name evidence="7" type="ORF">SAMN05660653_00449</name>
</gene>
<keyword evidence="8" id="KW-1185">Reference proteome</keyword>
<dbReference type="AlphaFoldDB" id="A0A1G6AL29"/>
<dbReference type="PROSITE" id="PS51379">
    <property type="entry name" value="4FE4S_FER_2"/>
    <property type="match status" value="2"/>
</dbReference>